<dbReference type="EMBL" id="SUMC01000047">
    <property type="protein sequence ID" value="TKA04775.1"/>
    <property type="molecule type" value="Genomic_DNA"/>
</dbReference>
<keyword evidence="2" id="KW-1185">Reference proteome</keyword>
<dbReference type="AlphaFoldDB" id="A0A4U0SW94"/>
<reference evidence="1 2" key="1">
    <citation type="submission" date="2019-04" db="EMBL/GenBank/DDBJ databases">
        <title>Streptomyces oryziradicis sp. nov., a novel actinomycete isolated from rhizosphere soil of rice (Oryza sativa L.).</title>
        <authorList>
            <person name="Li C."/>
        </authorList>
    </citation>
    <scope>NUCLEOTIDE SEQUENCE [LARGE SCALE GENOMIC DNA]</scope>
    <source>
        <strain evidence="1 2">NEAU-C40</strain>
    </source>
</reference>
<evidence type="ECO:0000313" key="2">
    <source>
        <dbReference type="Proteomes" id="UP000305778"/>
    </source>
</evidence>
<organism evidence="1 2">
    <name type="scientific">Actinacidiphila oryziradicis</name>
    <dbReference type="NCBI Taxonomy" id="2571141"/>
    <lineage>
        <taxon>Bacteria</taxon>
        <taxon>Bacillati</taxon>
        <taxon>Actinomycetota</taxon>
        <taxon>Actinomycetes</taxon>
        <taxon>Kitasatosporales</taxon>
        <taxon>Streptomycetaceae</taxon>
        <taxon>Actinacidiphila</taxon>
    </lineage>
</organism>
<protein>
    <submittedName>
        <fullName evidence="1">Uncharacterized protein</fullName>
    </submittedName>
</protein>
<gene>
    <name evidence="1" type="ORF">FCI23_34530</name>
</gene>
<sequence>MAYFAGYAMWTYLTEPFSFTMPGFETEEVTPWEEDGQTWRRLKVTFPDDIATHSKEQTFYIGSDGLIKRHDYDAEVVAGGPAAHYPSEYREFDGIMIPTKRRVYPLAEDGTANRDLLLVSIDLDGITLE</sequence>
<dbReference type="Proteomes" id="UP000305778">
    <property type="component" value="Unassembled WGS sequence"/>
</dbReference>
<dbReference type="OrthoDB" id="8746011at2"/>
<name>A0A4U0SW94_9ACTN</name>
<accession>A0A4U0SW94</accession>
<evidence type="ECO:0000313" key="1">
    <source>
        <dbReference type="EMBL" id="TKA04775.1"/>
    </source>
</evidence>
<comment type="caution">
    <text evidence="1">The sequence shown here is derived from an EMBL/GenBank/DDBJ whole genome shotgun (WGS) entry which is preliminary data.</text>
</comment>
<proteinExistence type="predicted"/>